<dbReference type="Proteomes" id="UP000192491">
    <property type="component" value="Unassembled WGS sequence"/>
</dbReference>
<dbReference type="Pfam" id="PF13635">
    <property type="entry name" value="DUF4143"/>
    <property type="match status" value="1"/>
</dbReference>
<evidence type="ECO:0000259" key="1">
    <source>
        <dbReference type="Pfam" id="PF13173"/>
    </source>
</evidence>
<evidence type="ECO:0000313" key="3">
    <source>
        <dbReference type="EMBL" id="OQX14843.1"/>
    </source>
</evidence>
<proteinExistence type="predicted"/>
<dbReference type="Pfam" id="PF13173">
    <property type="entry name" value="AAA_14"/>
    <property type="match status" value="1"/>
</dbReference>
<dbReference type="SUPFAM" id="SSF52540">
    <property type="entry name" value="P-loop containing nucleoside triphosphate hydrolases"/>
    <property type="match status" value="1"/>
</dbReference>
<reference evidence="3 4" key="1">
    <citation type="submission" date="2017-01" db="EMBL/GenBank/DDBJ databases">
        <title>Novel large sulfur bacteria in the metagenomes of groundwater-fed chemosynthetic microbial mats in the Lake Huron basin.</title>
        <authorList>
            <person name="Sharrar A.M."/>
            <person name="Flood B.E."/>
            <person name="Bailey J.V."/>
            <person name="Jones D.S."/>
            <person name="Biddanda B."/>
            <person name="Ruberg S.A."/>
            <person name="Marcus D.N."/>
            <person name="Dick G.J."/>
        </authorList>
    </citation>
    <scope>NUCLEOTIDE SEQUENCE [LARGE SCALE GENOMIC DNA]</scope>
    <source>
        <strain evidence="3">A8</strain>
    </source>
</reference>
<sequence length="420" mass="47520">MPHVQYPRWQQHIISKALQSRRVLVLAGSRQCGKTTLARAIANDAAVYRTLDDTTLLAAALSDPHGFVQHGDNLMIIDEVQKAPVLLPATKQDVDIKPLPGRFLLTGSANIQALPGVSESLAGRIRKIRLRPLAQGEIKGVPAHFLSNAFAEIFLPDSSLQATAAYSLKDHYILLALRGGYPEVLRQSEEREARRWLNDYLDALLDRDLQDIINIRRRDSMVLLVEVLAAWSSKFMDIAGIGTGLALARATVQAYINALEALYLVERVRPWTKTDYERVSKQDKLFMTDTGLMAAVLRWRFDKVRLDGEKNGKLIETFVFTQLAAQRDAQEEDYQLYHYRDREQREVDFIVENEDGDLLGIEIKAGSAVSKDSFKHLYWFRDHMAKNRRFVGVVLYTGEYVVPFGAGMWAVPISVLWGHD</sequence>
<dbReference type="InterPro" id="IPR027417">
    <property type="entry name" value="P-loop_NTPase"/>
</dbReference>
<feature type="domain" description="DUF4143" evidence="2">
    <location>
        <begin position="206"/>
        <end position="366"/>
    </location>
</feature>
<dbReference type="PANTHER" id="PTHR43566">
    <property type="entry name" value="CONSERVED PROTEIN"/>
    <property type="match status" value="1"/>
</dbReference>
<name>A0A1Y1QVH8_9GAMM</name>
<dbReference type="InterPro" id="IPR041682">
    <property type="entry name" value="AAA_14"/>
</dbReference>
<evidence type="ECO:0000259" key="2">
    <source>
        <dbReference type="Pfam" id="PF13635"/>
    </source>
</evidence>
<dbReference type="PANTHER" id="PTHR43566:SF2">
    <property type="entry name" value="DUF4143 DOMAIN-CONTAINING PROTEIN"/>
    <property type="match status" value="1"/>
</dbReference>
<accession>A0A1Y1QVH8</accession>
<evidence type="ECO:0008006" key="5">
    <source>
        <dbReference type="Google" id="ProtNLM"/>
    </source>
</evidence>
<dbReference type="AlphaFoldDB" id="A0A1Y1QVH8"/>
<comment type="caution">
    <text evidence="3">The sequence shown here is derived from an EMBL/GenBank/DDBJ whole genome shotgun (WGS) entry which is preliminary data.</text>
</comment>
<evidence type="ECO:0000313" key="4">
    <source>
        <dbReference type="Proteomes" id="UP000192491"/>
    </source>
</evidence>
<feature type="domain" description="AAA" evidence="1">
    <location>
        <begin position="21"/>
        <end position="138"/>
    </location>
</feature>
<dbReference type="EMBL" id="MTEJ01000023">
    <property type="protein sequence ID" value="OQX14843.1"/>
    <property type="molecule type" value="Genomic_DNA"/>
</dbReference>
<protein>
    <recommendedName>
        <fullName evidence="5">AAA family ATPase</fullName>
    </recommendedName>
</protein>
<dbReference type="InterPro" id="IPR025420">
    <property type="entry name" value="DUF4143"/>
</dbReference>
<organism evidence="3 4">
    <name type="scientific">Thiothrix lacustris</name>
    <dbReference type="NCBI Taxonomy" id="525917"/>
    <lineage>
        <taxon>Bacteria</taxon>
        <taxon>Pseudomonadati</taxon>
        <taxon>Pseudomonadota</taxon>
        <taxon>Gammaproteobacteria</taxon>
        <taxon>Thiotrichales</taxon>
        <taxon>Thiotrichaceae</taxon>
        <taxon>Thiothrix</taxon>
    </lineage>
</organism>
<gene>
    <name evidence="3" type="ORF">BWK73_08590</name>
</gene>